<protein>
    <submittedName>
        <fullName evidence="2">Uncharacterized protein</fullName>
    </submittedName>
</protein>
<keyword evidence="1" id="KW-0472">Membrane</keyword>
<name>A0ABY4W2S3_9PROT</name>
<organism evidence="2 3">
    <name type="scientific">Sneathiella marina</name>
    <dbReference type="NCBI Taxonomy" id="2950108"/>
    <lineage>
        <taxon>Bacteria</taxon>
        <taxon>Pseudomonadati</taxon>
        <taxon>Pseudomonadota</taxon>
        <taxon>Alphaproteobacteria</taxon>
        <taxon>Sneathiellales</taxon>
        <taxon>Sneathiellaceae</taxon>
        <taxon>Sneathiella</taxon>
    </lineage>
</organism>
<dbReference type="EMBL" id="CP098747">
    <property type="protein sequence ID" value="USG61111.1"/>
    <property type="molecule type" value="Genomic_DNA"/>
</dbReference>
<sequence length="299" mass="34539">MSEEALAKNNDYESQWYEQDIPIRGCHLSFSQIKNAYRELSVLTKSEGEKIVDKLDKLEGESEEEFTKRKEFLKLDAFKVTVSIVGFDGQTVYGETETVFDSSNLPIPIKTIFFTNETSYRRNANRTLPNNRFSFWINFDKPPLFDPNPLVSSPTHNDSKAEIKAEDVIFFRAVQNILSEKLSSNKKWYSFVHEKFAYDAGVWLIAIPYALYWITIYSDSFFRSDDNLASFRIAFYIYASGLSLLFYRGLFSYIKWAFPVNILEENKDHATRHRLLLGAIMLGLIVSGVNSMIKTFAGF</sequence>
<evidence type="ECO:0000256" key="1">
    <source>
        <dbReference type="SAM" id="Phobius"/>
    </source>
</evidence>
<feature type="transmembrane region" description="Helical" evidence="1">
    <location>
        <begin position="275"/>
        <end position="293"/>
    </location>
</feature>
<keyword evidence="3" id="KW-1185">Reference proteome</keyword>
<dbReference type="RefSeq" id="WP_251934098.1">
    <property type="nucleotide sequence ID" value="NZ_CP098747.1"/>
</dbReference>
<keyword evidence="1" id="KW-0812">Transmembrane</keyword>
<reference evidence="2" key="1">
    <citation type="submission" date="2022-06" db="EMBL/GenBank/DDBJ databases">
        <title>Sneathiella actinostolidae sp. nov., isolated from a sea anemonein the Western Pacific Ocean.</title>
        <authorList>
            <person name="Wei M.J."/>
        </authorList>
    </citation>
    <scope>NUCLEOTIDE SEQUENCE</scope>
    <source>
        <strain evidence="2">PHK-P5</strain>
    </source>
</reference>
<gene>
    <name evidence="2" type="ORF">NBZ79_18300</name>
</gene>
<feature type="transmembrane region" description="Helical" evidence="1">
    <location>
        <begin position="196"/>
        <end position="215"/>
    </location>
</feature>
<proteinExistence type="predicted"/>
<keyword evidence="1" id="KW-1133">Transmembrane helix</keyword>
<accession>A0ABY4W2S3</accession>
<evidence type="ECO:0000313" key="3">
    <source>
        <dbReference type="Proteomes" id="UP001056291"/>
    </source>
</evidence>
<feature type="transmembrane region" description="Helical" evidence="1">
    <location>
        <begin position="235"/>
        <end position="254"/>
    </location>
</feature>
<evidence type="ECO:0000313" key="2">
    <source>
        <dbReference type="EMBL" id="USG61111.1"/>
    </source>
</evidence>
<dbReference type="Proteomes" id="UP001056291">
    <property type="component" value="Chromosome"/>
</dbReference>